<protein>
    <submittedName>
        <fullName evidence="1">Tunicamycin resistance protein</fullName>
    </submittedName>
</protein>
<proteinExistence type="predicted"/>
<accession>A0A168HPC6</accession>
<dbReference type="AlphaFoldDB" id="A0A168HPC6"/>
<dbReference type="STRING" id="494026.PGLA_20045"/>
<dbReference type="InterPro" id="IPR027417">
    <property type="entry name" value="P-loop_NTPase"/>
</dbReference>
<dbReference type="EMBL" id="LVJH01000048">
    <property type="protein sequence ID" value="OAB38389.1"/>
    <property type="molecule type" value="Genomic_DNA"/>
</dbReference>
<dbReference type="Pfam" id="PF13671">
    <property type="entry name" value="AAA_33"/>
    <property type="match status" value="1"/>
</dbReference>
<name>A0A168HPC6_9BACL</name>
<dbReference type="Gene3D" id="3.40.50.300">
    <property type="entry name" value="P-loop containing nucleotide triphosphate hydrolases"/>
    <property type="match status" value="1"/>
</dbReference>
<evidence type="ECO:0000313" key="1">
    <source>
        <dbReference type="EMBL" id="OAB38389.1"/>
    </source>
</evidence>
<comment type="caution">
    <text evidence="1">The sequence shown here is derived from an EMBL/GenBank/DDBJ whole genome shotgun (WGS) entry which is preliminary data.</text>
</comment>
<evidence type="ECO:0000313" key="2">
    <source>
        <dbReference type="Proteomes" id="UP000076967"/>
    </source>
</evidence>
<organism evidence="1 2">
    <name type="scientific">Paenibacillus glacialis</name>
    <dbReference type="NCBI Taxonomy" id="494026"/>
    <lineage>
        <taxon>Bacteria</taxon>
        <taxon>Bacillati</taxon>
        <taxon>Bacillota</taxon>
        <taxon>Bacilli</taxon>
        <taxon>Bacillales</taxon>
        <taxon>Paenibacillaceae</taxon>
        <taxon>Paenibacillus</taxon>
    </lineage>
</organism>
<dbReference type="SUPFAM" id="SSF52540">
    <property type="entry name" value="P-loop containing nucleoside triphosphate hydrolases"/>
    <property type="match status" value="1"/>
</dbReference>
<gene>
    <name evidence="1" type="ORF">PGLA_20045</name>
</gene>
<reference evidence="1 2" key="1">
    <citation type="submission" date="2016-03" db="EMBL/GenBank/DDBJ databases">
        <title>Draft genome sequence of Paenibacillus glacialis DSM 22343.</title>
        <authorList>
            <person name="Shin S.-K."/>
            <person name="Yi H."/>
        </authorList>
    </citation>
    <scope>NUCLEOTIDE SEQUENCE [LARGE SCALE GENOMIC DNA]</scope>
    <source>
        <strain evidence="1 2">DSM 22343</strain>
    </source>
</reference>
<dbReference type="Proteomes" id="UP000076967">
    <property type="component" value="Unassembled WGS sequence"/>
</dbReference>
<sequence length="196" mass="22732">MSRLIIWINGAFGSGKTQTSSELFRRIPNSFIYDPENTGYFIRKNIPKPIHKGDFQDFVMWRQFNYSMLKTIHDEFSGTIIVPMTIVSPEYFSEIVDRLREDGITVNHFTLCASKNTLLKRLRSRGEGKNSWAARQIDRCIAGLSHEVFQDHLDTDEMSIEDIVEQIAALTNSTLLPDRRSRLRKMIDRFITKLKG</sequence>
<keyword evidence="2" id="KW-1185">Reference proteome</keyword>